<sequence>MQDGSLQELRVVDFHQFLIIASQAIPHKQPVLTAASHNQPPKLSLTNNRFSQLPLITSLSSYPSQPVTQPLLMISSPQPPTQPIPKAAPHDQLPTATLITCPHSRPS</sequence>
<proteinExistence type="predicted"/>
<dbReference type="AlphaFoldDB" id="A0AAV3WXL9"/>
<evidence type="ECO:0000256" key="1">
    <source>
        <dbReference type="SAM" id="MobiDB-lite"/>
    </source>
</evidence>
<name>A0AAV3WXL9_9GAST</name>
<dbReference type="Proteomes" id="UP000735302">
    <property type="component" value="Unassembled WGS sequence"/>
</dbReference>
<evidence type="ECO:0000313" key="3">
    <source>
        <dbReference type="Proteomes" id="UP000735302"/>
    </source>
</evidence>
<evidence type="ECO:0000313" key="2">
    <source>
        <dbReference type="EMBL" id="GFN74645.1"/>
    </source>
</evidence>
<reference evidence="2 3" key="1">
    <citation type="journal article" date="2021" name="Elife">
        <title>Chloroplast acquisition without the gene transfer in kleptoplastic sea slugs, Plakobranchus ocellatus.</title>
        <authorList>
            <person name="Maeda T."/>
            <person name="Takahashi S."/>
            <person name="Yoshida T."/>
            <person name="Shimamura S."/>
            <person name="Takaki Y."/>
            <person name="Nagai Y."/>
            <person name="Toyoda A."/>
            <person name="Suzuki Y."/>
            <person name="Arimoto A."/>
            <person name="Ishii H."/>
            <person name="Satoh N."/>
            <person name="Nishiyama T."/>
            <person name="Hasebe M."/>
            <person name="Maruyama T."/>
            <person name="Minagawa J."/>
            <person name="Obokata J."/>
            <person name="Shigenobu S."/>
        </authorList>
    </citation>
    <scope>NUCLEOTIDE SEQUENCE [LARGE SCALE GENOMIC DNA]</scope>
</reference>
<dbReference type="EMBL" id="BLXT01000154">
    <property type="protein sequence ID" value="GFN74645.1"/>
    <property type="molecule type" value="Genomic_DNA"/>
</dbReference>
<organism evidence="2 3">
    <name type="scientific">Plakobranchus ocellatus</name>
    <dbReference type="NCBI Taxonomy" id="259542"/>
    <lineage>
        <taxon>Eukaryota</taxon>
        <taxon>Metazoa</taxon>
        <taxon>Spiralia</taxon>
        <taxon>Lophotrochozoa</taxon>
        <taxon>Mollusca</taxon>
        <taxon>Gastropoda</taxon>
        <taxon>Heterobranchia</taxon>
        <taxon>Euthyneura</taxon>
        <taxon>Panpulmonata</taxon>
        <taxon>Sacoglossa</taxon>
        <taxon>Placobranchoidea</taxon>
        <taxon>Plakobranchidae</taxon>
        <taxon>Plakobranchus</taxon>
    </lineage>
</organism>
<comment type="caution">
    <text evidence="2">The sequence shown here is derived from an EMBL/GenBank/DDBJ whole genome shotgun (WGS) entry which is preliminary data.</text>
</comment>
<accession>A0AAV3WXL9</accession>
<protein>
    <submittedName>
        <fullName evidence="2">Uncharacterized protein</fullName>
    </submittedName>
</protein>
<gene>
    <name evidence="2" type="ORF">PoB_000115100</name>
</gene>
<feature type="region of interest" description="Disordered" evidence="1">
    <location>
        <begin position="69"/>
        <end position="107"/>
    </location>
</feature>
<keyword evidence="3" id="KW-1185">Reference proteome</keyword>